<keyword evidence="1" id="KW-1185">Reference proteome</keyword>
<dbReference type="KEGG" id="caua:113068188"/>
<protein>
    <submittedName>
        <fullName evidence="2">Sterile alpha motif domain-containing protein 3-like</fullName>
    </submittedName>
</protein>
<dbReference type="RefSeq" id="XP_026096633.1">
    <property type="nucleotide sequence ID" value="XM_026240848.1"/>
</dbReference>
<dbReference type="PANTHER" id="PTHR31025">
    <property type="entry name" value="SI:CH211-196P9.1-RELATED"/>
    <property type="match status" value="1"/>
</dbReference>
<sequence>MYQRDGSLLTVNSAMKRDILDKVASAMYEYNAYPKTKQIEDVAQVLIKKHPCLREPGSTHGWYCWKFSLAFKMGNLRQKYRIAGCPELAINHKRSTGTSLGNKMKKAKRSELNFLPDFPDGKSSDCLELERLTLMEEMKKKKRDRKMIDSLMESTFALRRKEIVHGEPLVSEIKDRWPALFLKKQIGAEFMRLVSTDLQQSFFDGLDKYVPRLLQMYRVRTSSSSDLRSLLEPLDAQTSNQKRRAAALLGLPFYLKEDPSSFIRVCEADSSEEDATKEVDVGILIITEEGGSSRALLEREMVDVAVVLEEKIVKCDLGDVANAFATLMGLLYCLDIDYPKTLKYTFEFIQKVFMGIGSGNCSAKVNGLRNRLLQDNV</sequence>
<reference evidence="2" key="1">
    <citation type="submission" date="2025-08" db="UniProtKB">
        <authorList>
            <consortium name="RefSeq"/>
        </authorList>
    </citation>
    <scope>IDENTIFICATION</scope>
    <source>
        <strain evidence="2">Wakin</strain>
        <tissue evidence="2">Muscle</tissue>
    </source>
</reference>
<accession>A0A6P6MJQ9</accession>
<dbReference type="PANTHER" id="PTHR31025:SF19">
    <property type="entry name" value="SI:CH73-42K18.1-RELATED"/>
    <property type="match status" value="1"/>
</dbReference>
<gene>
    <name evidence="2" type="primary">LOC113068188</name>
</gene>
<dbReference type="AlphaFoldDB" id="A0A6P6MJQ9"/>
<name>A0A6P6MJQ9_CARAU</name>
<dbReference type="GeneID" id="113068188"/>
<evidence type="ECO:0000313" key="1">
    <source>
        <dbReference type="Proteomes" id="UP000515129"/>
    </source>
</evidence>
<dbReference type="OrthoDB" id="6512834at2759"/>
<organism evidence="1 2">
    <name type="scientific">Carassius auratus</name>
    <name type="common">Goldfish</name>
    <dbReference type="NCBI Taxonomy" id="7957"/>
    <lineage>
        <taxon>Eukaryota</taxon>
        <taxon>Metazoa</taxon>
        <taxon>Chordata</taxon>
        <taxon>Craniata</taxon>
        <taxon>Vertebrata</taxon>
        <taxon>Euteleostomi</taxon>
        <taxon>Actinopterygii</taxon>
        <taxon>Neopterygii</taxon>
        <taxon>Teleostei</taxon>
        <taxon>Ostariophysi</taxon>
        <taxon>Cypriniformes</taxon>
        <taxon>Cyprinidae</taxon>
        <taxon>Cyprininae</taxon>
        <taxon>Carassius</taxon>
    </lineage>
</organism>
<evidence type="ECO:0000313" key="2">
    <source>
        <dbReference type="RefSeq" id="XP_026096633.1"/>
    </source>
</evidence>
<dbReference type="Proteomes" id="UP000515129">
    <property type="component" value="Linkage group LG37M"/>
</dbReference>
<proteinExistence type="predicted"/>